<proteinExistence type="predicted"/>
<dbReference type="AlphaFoldDB" id="A0A0J7XV33"/>
<sequence length="33" mass="3317">MGALLGSIVISGRSAVMVQGQQVPAFTAAPVPY</sequence>
<protein>
    <submittedName>
        <fullName evidence="1">Uncharacterized protein</fullName>
    </submittedName>
</protein>
<evidence type="ECO:0000313" key="2">
    <source>
        <dbReference type="Proteomes" id="UP000052268"/>
    </source>
</evidence>
<name>A0A0J7XV33_9SPHN</name>
<reference evidence="1 2" key="1">
    <citation type="journal article" date="2015" name="G3 (Bethesda)">
        <title>Insights into Ongoing Evolution of the Hexachlorocyclohexane Catabolic Pathway from Comparative Genomics of Ten Sphingomonadaceae Strains.</title>
        <authorList>
            <person name="Pearce S.L."/>
            <person name="Oakeshott J.G."/>
            <person name="Pandey G."/>
        </authorList>
    </citation>
    <scope>NUCLEOTIDE SEQUENCE [LARGE SCALE GENOMIC DNA]</scope>
    <source>
        <strain evidence="1 2">LL02</strain>
    </source>
</reference>
<keyword evidence="2" id="KW-1185">Reference proteome</keyword>
<gene>
    <name evidence="1" type="ORF">V474_18605</name>
</gene>
<comment type="caution">
    <text evidence="1">The sequence shown here is derived from an EMBL/GenBank/DDBJ whole genome shotgun (WGS) entry which is preliminary data.</text>
</comment>
<dbReference type="Proteomes" id="UP000052268">
    <property type="component" value="Unassembled WGS sequence"/>
</dbReference>
<dbReference type="PATRIC" id="fig|1114963.3.peg.2558"/>
<evidence type="ECO:0000313" key="1">
    <source>
        <dbReference type="EMBL" id="KMS55479.1"/>
    </source>
</evidence>
<accession>A0A0J7XV33</accession>
<organism evidence="1 2">
    <name type="scientific">Novosphingobium barchaimii LL02</name>
    <dbReference type="NCBI Taxonomy" id="1114963"/>
    <lineage>
        <taxon>Bacteria</taxon>
        <taxon>Pseudomonadati</taxon>
        <taxon>Pseudomonadota</taxon>
        <taxon>Alphaproteobacteria</taxon>
        <taxon>Sphingomonadales</taxon>
        <taxon>Sphingomonadaceae</taxon>
        <taxon>Novosphingobium</taxon>
    </lineage>
</organism>
<dbReference type="EMBL" id="JACU01000005">
    <property type="protein sequence ID" value="KMS55479.1"/>
    <property type="molecule type" value="Genomic_DNA"/>
</dbReference>